<feature type="compositionally biased region" description="Polar residues" evidence="1">
    <location>
        <begin position="115"/>
        <end position="127"/>
    </location>
</feature>
<reference evidence="2 3" key="1">
    <citation type="journal article" date="2016" name="Mol. Biol. Evol.">
        <title>Comparative Genomics of Early-Diverging Mushroom-Forming Fungi Provides Insights into the Origins of Lignocellulose Decay Capabilities.</title>
        <authorList>
            <person name="Nagy L.G."/>
            <person name="Riley R."/>
            <person name="Tritt A."/>
            <person name="Adam C."/>
            <person name="Daum C."/>
            <person name="Floudas D."/>
            <person name="Sun H."/>
            <person name="Yadav J.S."/>
            <person name="Pangilinan J."/>
            <person name="Larsson K.H."/>
            <person name="Matsuura K."/>
            <person name="Barry K."/>
            <person name="Labutti K."/>
            <person name="Kuo R."/>
            <person name="Ohm R.A."/>
            <person name="Bhattacharya S.S."/>
            <person name="Shirouzu T."/>
            <person name="Yoshinaga Y."/>
            <person name="Martin F.M."/>
            <person name="Grigoriev I.V."/>
            <person name="Hibbett D.S."/>
        </authorList>
    </citation>
    <scope>NUCLEOTIDE SEQUENCE [LARGE SCALE GENOMIC DNA]</scope>
    <source>
        <strain evidence="2 3">CBS 109695</strain>
    </source>
</reference>
<name>A0A165WQ42_9AGAM</name>
<sequence length="127" mass="13777">MAPGMQVPRPVFSAGQVQLELGLGRKGVSSGAVAPSTSAPLPQPDISYSDFPGHSAVWDARTELWATESPSHPALRGYPPQSCRPKICPTQRCGPYQSRRAPQLLPSHRSKPERSTPSLQPSQRKRP</sequence>
<dbReference type="EMBL" id="KV417740">
    <property type="protein sequence ID" value="KZP07801.1"/>
    <property type="molecule type" value="Genomic_DNA"/>
</dbReference>
<accession>A0A165WQ42</accession>
<evidence type="ECO:0000256" key="1">
    <source>
        <dbReference type="SAM" id="MobiDB-lite"/>
    </source>
</evidence>
<keyword evidence="3" id="KW-1185">Reference proteome</keyword>
<proteinExistence type="predicted"/>
<gene>
    <name evidence="2" type="ORF">FIBSPDRAFT_277816</name>
</gene>
<feature type="region of interest" description="Disordered" evidence="1">
    <location>
        <begin position="70"/>
        <end position="127"/>
    </location>
</feature>
<evidence type="ECO:0000313" key="2">
    <source>
        <dbReference type="EMBL" id="KZP07801.1"/>
    </source>
</evidence>
<evidence type="ECO:0000313" key="3">
    <source>
        <dbReference type="Proteomes" id="UP000076532"/>
    </source>
</evidence>
<dbReference type="AlphaFoldDB" id="A0A165WQ42"/>
<dbReference type="Proteomes" id="UP000076532">
    <property type="component" value="Unassembled WGS sequence"/>
</dbReference>
<feature type="region of interest" description="Disordered" evidence="1">
    <location>
        <begin position="26"/>
        <end position="53"/>
    </location>
</feature>
<organism evidence="2 3">
    <name type="scientific">Athelia psychrophila</name>
    <dbReference type="NCBI Taxonomy" id="1759441"/>
    <lineage>
        <taxon>Eukaryota</taxon>
        <taxon>Fungi</taxon>
        <taxon>Dikarya</taxon>
        <taxon>Basidiomycota</taxon>
        <taxon>Agaricomycotina</taxon>
        <taxon>Agaricomycetes</taxon>
        <taxon>Agaricomycetidae</taxon>
        <taxon>Atheliales</taxon>
        <taxon>Atheliaceae</taxon>
        <taxon>Athelia</taxon>
    </lineage>
</organism>
<protein>
    <submittedName>
        <fullName evidence="2">Uncharacterized protein</fullName>
    </submittedName>
</protein>